<accession>A0A0N4Z3P1</accession>
<name>A0A0N4Z3P1_PARTI</name>
<protein>
    <submittedName>
        <fullName evidence="3">Alba domain-containing protein</fullName>
    </submittedName>
</protein>
<feature type="region of interest" description="Disordered" evidence="1">
    <location>
        <begin position="1"/>
        <end position="22"/>
    </location>
</feature>
<dbReference type="Proteomes" id="UP000038045">
    <property type="component" value="Unplaced"/>
</dbReference>
<evidence type="ECO:0000313" key="2">
    <source>
        <dbReference type="Proteomes" id="UP000038045"/>
    </source>
</evidence>
<sequence>MDNQTDTLVVKDDKTNDSELSDQDSTTKFISIIERIDIENYRLKTIIVKSIPQNYLDLFSRSNCFKNIETVVFYINCLKPAALEIFSECLNLQPESIILHHFSLHNK</sequence>
<organism evidence="2 3">
    <name type="scientific">Parastrongyloides trichosuri</name>
    <name type="common">Possum-specific nematode worm</name>
    <dbReference type="NCBI Taxonomy" id="131310"/>
    <lineage>
        <taxon>Eukaryota</taxon>
        <taxon>Metazoa</taxon>
        <taxon>Ecdysozoa</taxon>
        <taxon>Nematoda</taxon>
        <taxon>Chromadorea</taxon>
        <taxon>Rhabditida</taxon>
        <taxon>Tylenchina</taxon>
        <taxon>Panagrolaimomorpha</taxon>
        <taxon>Strongyloidoidea</taxon>
        <taxon>Strongyloididae</taxon>
        <taxon>Parastrongyloides</taxon>
    </lineage>
</organism>
<dbReference type="WBParaSite" id="PTRK_0000153316.1">
    <property type="protein sequence ID" value="PTRK_0000153316.1"/>
    <property type="gene ID" value="PTRK_0000153316"/>
</dbReference>
<reference evidence="3" key="1">
    <citation type="submission" date="2017-02" db="UniProtKB">
        <authorList>
            <consortium name="WormBaseParasite"/>
        </authorList>
    </citation>
    <scope>IDENTIFICATION</scope>
</reference>
<evidence type="ECO:0000256" key="1">
    <source>
        <dbReference type="SAM" id="MobiDB-lite"/>
    </source>
</evidence>
<proteinExistence type="predicted"/>
<keyword evidence="2" id="KW-1185">Reference proteome</keyword>
<dbReference type="AlphaFoldDB" id="A0A0N4Z3P1"/>
<evidence type="ECO:0000313" key="3">
    <source>
        <dbReference type="WBParaSite" id="PTRK_0000153316.1"/>
    </source>
</evidence>